<dbReference type="FunFam" id="1.20.1250.20:FF:000011">
    <property type="entry name" value="MFS multidrug transporter, putative"/>
    <property type="match status" value="1"/>
</dbReference>
<comment type="subcellular location">
    <subcellularLocation>
        <location evidence="1">Cell membrane</location>
        <topology evidence="1">Multi-pass membrane protein</topology>
    </subcellularLocation>
</comment>
<evidence type="ECO:0000256" key="9">
    <source>
        <dbReference type="SAM" id="MobiDB-lite"/>
    </source>
</evidence>
<dbReference type="AlphaFoldDB" id="A0A167HZM7"/>
<evidence type="ECO:0000256" key="7">
    <source>
        <dbReference type="ARBA" id="ARBA00023180"/>
    </source>
</evidence>
<proteinExistence type="inferred from homology"/>
<dbReference type="STRING" id="1081105.A0A167HZM7"/>
<dbReference type="PANTHER" id="PTHR23502:SF186">
    <property type="entry name" value="MAJOR FACILITATOR SUPERFAMILY (MFS) PROFILE DOMAIN-CONTAINING PROTEIN"/>
    <property type="match status" value="1"/>
</dbReference>
<dbReference type="Pfam" id="PF07690">
    <property type="entry name" value="MFS_1"/>
    <property type="match status" value="1"/>
</dbReference>
<evidence type="ECO:0000259" key="11">
    <source>
        <dbReference type="PROSITE" id="PS50850"/>
    </source>
</evidence>
<feature type="transmembrane region" description="Helical" evidence="10">
    <location>
        <begin position="286"/>
        <end position="305"/>
    </location>
</feature>
<feature type="transmembrane region" description="Helical" evidence="10">
    <location>
        <begin position="394"/>
        <end position="418"/>
    </location>
</feature>
<dbReference type="OMA" id="VNKPYRT"/>
<dbReference type="Gene3D" id="1.20.1250.20">
    <property type="entry name" value="MFS general substrate transporter like domains"/>
    <property type="match status" value="1"/>
</dbReference>
<dbReference type="GO" id="GO:0005886">
    <property type="term" value="C:plasma membrane"/>
    <property type="evidence" value="ECO:0007669"/>
    <property type="project" value="UniProtKB-SubCell"/>
</dbReference>
<keyword evidence="7" id="KW-0325">Glycoprotein</keyword>
<dbReference type="OrthoDB" id="6770063at2759"/>
<evidence type="ECO:0000256" key="10">
    <source>
        <dbReference type="SAM" id="Phobius"/>
    </source>
</evidence>
<gene>
    <name evidence="12" type="ORF">NOR_01754</name>
</gene>
<evidence type="ECO:0000313" key="13">
    <source>
        <dbReference type="Proteomes" id="UP000243498"/>
    </source>
</evidence>
<feature type="compositionally biased region" description="Basic and acidic residues" evidence="9">
    <location>
        <begin position="525"/>
        <end position="543"/>
    </location>
</feature>
<dbReference type="InterPro" id="IPR011701">
    <property type="entry name" value="MFS"/>
</dbReference>
<feature type="transmembrane region" description="Helical" evidence="10">
    <location>
        <begin position="54"/>
        <end position="71"/>
    </location>
</feature>
<name>A0A167HZM7_METRR</name>
<comment type="caution">
    <text evidence="12">The sequence shown here is derived from an EMBL/GenBank/DDBJ whole genome shotgun (WGS) entry which is preliminary data.</text>
</comment>
<sequence length="552" mass="60664">MTALTRFLSRPVNKPYRTRDLDHEEPPFLDEQGLLAFKPDDIENPPNWSTPRRLTVTICAVMLVMNATFASSAPSGCLPSIAKDFGISSEAAALTITLFLLGYCAGPLLFAPLSELYGRRWIFYSTFTMYMAFNFLCAFAPNFASLLVGRFLTGTLVSAPLSNAPGVLADIWSPLERANAVALFSTMVWIGPALGPVVAGFLELDKDWHWAFYVLLWLGAATWVIMLTIPETHAPTILLHKARRIRKAKVPGYEEVKAPAEMQDRSIKSVFWVALTRPWVILFDPISLLCAIYLAVVYMLLYMLFSIYPIVFQEKRGWNSGVGELPLIGTVVGAVLGGIIVLYDTRRRTKKIERGELKAEDMEPEDRLPLAMVGGIGFAAAMFFFAWTAEFNSVHWIVPTIAGGLLSTFMLLIFVAYLNYLVDVYLMYAASAIAANTIARSACGAAAPLFTNQMFHALGVGGGGSLVAGVATLLAVVPFVFYKYGRPIRIRSKFAPTSSKEKNRVEDEEATFTDLALQSSSDVSRSTDVESSRASARVEKTKEPNLSSGCVS</sequence>
<keyword evidence="6 10" id="KW-0472">Membrane</keyword>
<keyword evidence="4 10" id="KW-0812">Transmembrane</keyword>
<feature type="domain" description="Major facilitator superfamily (MFS) profile" evidence="11">
    <location>
        <begin position="52"/>
        <end position="486"/>
    </location>
</feature>
<evidence type="ECO:0000256" key="8">
    <source>
        <dbReference type="ARBA" id="ARBA00038459"/>
    </source>
</evidence>
<reference evidence="12 13" key="1">
    <citation type="journal article" date="2016" name="Genome Biol. Evol.">
        <title>Divergent and convergent evolution of fungal pathogenicity.</title>
        <authorList>
            <person name="Shang Y."/>
            <person name="Xiao G."/>
            <person name="Zheng P."/>
            <person name="Cen K."/>
            <person name="Zhan S."/>
            <person name="Wang C."/>
        </authorList>
    </citation>
    <scope>NUCLEOTIDE SEQUENCE [LARGE SCALE GENOMIC DNA]</scope>
    <source>
        <strain evidence="12 13">RCEF 4871</strain>
    </source>
</reference>
<feature type="region of interest" description="Disordered" evidence="9">
    <location>
        <begin position="518"/>
        <end position="552"/>
    </location>
</feature>
<evidence type="ECO:0000256" key="1">
    <source>
        <dbReference type="ARBA" id="ARBA00004651"/>
    </source>
</evidence>
<dbReference type="CDD" id="cd17323">
    <property type="entry name" value="MFS_Tpo1_MDR_like"/>
    <property type="match status" value="1"/>
</dbReference>
<evidence type="ECO:0000256" key="3">
    <source>
        <dbReference type="ARBA" id="ARBA00022475"/>
    </source>
</evidence>
<evidence type="ECO:0000256" key="6">
    <source>
        <dbReference type="ARBA" id="ARBA00023136"/>
    </source>
</evidence>
<evidence type="ECO:0000256" key="4">
    <source>
        <dbReference type="ARBA" id="ARBA00022692"/>
    </source>
</evidence>
<dbReference type="PANTHER" id="PTHR23502">
    <property type="entry name" value="MAJOR FACILITATOR SUPERFAMILY"/>
    <property type="match status" value="1"/>
</dbReference>
<feature type="transmembrane region" description="Helical" evidence="10">
    <location>
        <begin position="147"/>
        <end position="168"/>
    </location>
</feature>
<keyword evidence="2" id="KW-0813">Transport</keyword>
<keyword evidence="3" id="KW-1003">Cell membrane</keyword>
<dbReference type="InterPro" id="IPR036259">
    <property type="entry name" value="MFS_trans_sf"/>
</dbReference>
<dbReference type="Proteomes" id="UP000243498">
    <property type="component" value="Unassembled WGS sequence"/>
</dbReference>
<feature type="transmembrane region" description="Helical" evidence="10">
    <location>
        <begin position="180"/>
        <end position="202"/>
    </location>
</feature>
<comment type="similarity">
    <text evidence="8">Belongs to the major facilitator superfamily. DHA1 family. Polyamines/proton antiporter (TC 2.A.1.2.16) subfamily.</text>
</comment>
<dbReference type="InterPro" id="IPR020846">
    <property type="entry name" value="MFS_dom"/>
</dbReference>
<keyword evidence="5 10" id="KW-1133">Transmembrane helix</keyword>
<feature type="transmembrane region" description="Helical" evidence="10">
    <location>
        <begin position="425"/>
        <end position="450"/>
    </location>
</feature>
<accession>A0A167HZM7</accession>
<evidence type="ECO:0000256" key="2">
    <source>
        <dbReference type="ARBA" id="ARBA00022448"/>
    </source>
</evidence>
<organism evidence="12 13">
    <name type="scientific">Metarhizium rileyi (strain RCEF 4871)</name>
    <name type="common">Nomuraea rileyi</name>
    <dbReference type="NCBI Taxonomy" id="1649241"/>
    <lineage>
        <taxon>Eukaryota</taxon>
        <taxon>Fungi</taxon>
        <taxon>Dikarya</taxon>
        <taxon>Ascomycota</taxon>
        <taxon>Pezizomycotina</taxon>
        <taxon>Sordariomycetes</taxon>
        <taxon>Hypocreomycetidae</taxon>
        <taxon>Hypocreales</taxon>
        <taxon>Clavicipitaceae</taxon>
        <taxon>Metarhizium</taxon>
    </lineage>
</organism>
<evidence type="ECO:0000313" key="12">
    <source>
        <dbReference type="EMBL" id="OAA48504.1"/>
    </source>
</evidence>
<protein>
    <submittedName>
        <fullName evidence="12">Benomyl/methotrexate resistance protein</fullName>
    </submittedName>
</protein>
<keyword evidence="13" id="KW-1185">Reference proteome</keyword>
<dbReference type="PROSITE" id="PS50850">
    <property type="entry name" value="MFS"/>
    <property type="match status" value="1"/>
</dbReference>
<dbReference type="EMBL" id="AZHC01000004">
    <property type="protein sequence ID" value="OAA48504.1"/>
    <property type="molecule type" value="Genomic_DNA"/>
</dbReference>
<feature type="transmembrane region" description="Helical" evidence="10">
    <location>
        <begin position="122"/>
        <end position="141"/>
    </location>
</feature>
<feature type="transmembrane region" description="Helical" evidence="10">
    <location>
        <begin position="325"/>
        <end position="343"/>
    </location>
</feature>
<feature type="transmembrane region" description="Helical" evidence="10">
    <location>
        <begin position="91"/>
        <end position="110"/>
    </location>
</feature>
<evidence type="ECO:0000256" key="5">
    <source>
        <dbReference type="ARBA" id="ARBA00022989"/>
    </source>
</evidence>
<feature type="transmembrane region" description="Helical" evidence="10">
    <location>
        <begin position="208"/>
        <end position="229"/>
    </location>
</feature>
<feature type="transmembrane region" description="Helical" evidence="10">
    <location>
        <begin position="456"/>
        <end position="482"/>
    </location>
</feature>
<feature type="transmembrane region" description="Helical" evidence="10">
    <location>
        <begin position="368"/>
        <end position="388"/>
    </location>
</feature>
<dbReference type="GO" id="GO:0022857">
    <property type="term" value="F:transmembrane transporter activity"/>
    <property type="evidence" value="ECO:0007669"/>
    <property type="project" value="InterPro"/>
</dbReference>
<dbReference type="SUPFAM" id="SSF103473">
    <property type="entry name" value="MFS general substrate transporter"/>
    <property type="match status" value="1"/>
</dbReference>